<reference evidence="4 5" key="1">
    <citation type="submission" date="2024-07" db="EMBL/GenBank/DDBJ databases">
        <title>Section-level genome sequencing and comparative genomics of Aspergillus sections Usti and Cavernicolus.</title>
        <authorList>
            <consortium name="Lawrence Berkeley National Laboratory"/>
            <person name="Nybo J.L."/>
            <person name="Vesth T.C."/>
            <person name="Theobald S."/>
            <person name="Frisvad J.C."/>
            <person name="Larsen T.O."/>
            <person name="Kjaerboelling I."/>
            <person name="Rothschild-Mancinelli K."/>
            <person name="Lyhne E.K."/>
            <person name="Kogle M.E."/>
            <person name="Barry K."/>
            <person name="Clum A."/>
            <person name="Na H."/>
            <person name="Ledsgaard L."/>
            <person name="Lin J."/>
            <person name="Lipzen A."/>
            <person name="Kuo A."/>
            <person name="Riley R."/>
            <person name="Mondo S."/>
            <person name="Labutti K."/>
            <person name="Haridas S."/>
            <person name="Pangalinan J."/>
            <person name="Salamov A.A."/>
            <person name="Simmons B.A."/>
            <person name="Magnuson J.K."/>
            <person name="Chen J."/>
            <person name="Drula E."/>
            <person name="Henrissat B."/>
            <person name="Wiebenga A."/>
            <person name="Lubbers R.J."/>
            <person name="Gomes A.C."/>
            <person name="Makela M.R."/>
            <person name="Stajich J."/>
            <person name="Grigoriev I.V."/>
            <person name="Mortensen U.H."/>
            <person name="De Vries R.P."/>
            <person name="Baker S.E."/>
            <person name="Andersen M.R."/>
        </authorList>
    </citation>
    <scope>NUCLEOTIDE SEQUENCE [LARGE SCALE GENOMIC DNA]</scope>
    <source>
        <strain evidence="4 5">CBS 209.92</strain>
    </source>
</reference>
<organism evidence="4 5">
    <name type="scientific">Aspergillus keveii</name>
    <dbReference type="NCBI Taxonomy" id="714993"/>
    <lineage>
        <taxon>Eukaryota</taxon>
        <taxon>Fungi</taxon>
        <taxon>Dikarya</taxon>
        <taxon>Ascomycota</taxon>
        <taxon>Pezizomycotina</taxon>
        <taxon>Eurotiomycetes</taxon>
        <taxon>Eurotiomycetidae</taxon>
        <taxon>Eurotiales</taxon>
        <taxon>Aspergillaceae</taxon>
        <taxon>Aspergillus</taxon>
        <taxon>Aspergillus subgen. Nidulantes</taxon>
    </lineage>
</organism>
<feature type="domain" description="Creatinase N-terminal" evidence="3">
    <location>
        <begin position="37"/>
        <end position="89"/>
    </location>
</feature>
<proteinExistence type="predicted"/>
<dbReference type="PANTHER" id="PTHR46112">
    <property type="entry name" value="AMINOPEPTIDASE"/>
    <property type="match status" value="1"/>
</dbReference>
<dbReference type="EMBL" id="JBFTWV010000021">
    <property type="protein sequence ID" value="KAL2797083.1"/>
    <property type="molecule type" value="Genomic_DNA"/>
</dbReference>
<evidence type="ECO:0000313" key="5">
    <source>
        <dbReference type="Proteomes" id="UP001610563"/>
    </source>
</evidence>
<dbReference type="InterPro" id="IPR029149">
    <property type="entry name" value="Creatin/AminoP/Spt16_N"/>
</dbReference>
<dbReference type="PANTHER" id="PTHR46112:SF2">
    <property type="entry name" value="XAA-PRO AMINOPEPTIDASE P-RELATED"/>
    <property type="match status" value="1"/>
</dbReference>
<feature type="domain" description="Peptidase M24" evidence="2">
    <location>
        <begin position="195"/>
        <end position="404"/>
    </location>
</feature>
<dbReference type="Pfam" id="PF01321">
    <property type="entry name" value="Creatinase_N"/>
    <property type="match status" value="1"/>
</dbReference>
<evidence type="ECO:0000259" key="3">
    <source>
        <dbReference type="Pfam" id="PF01321"/>
    </source>
</evidence>
<dbReference type="SUPFAM" id="SSF53092">
    <property type="entry name" value="Creatinase/prolidase N-terminal domain"/>
    <property type="match status" value="1"/>
</dbReference>
<evidence type="ECO:0000259" key="2">
    <source>
        <dbReference type="Pfam" id="PF00557"/>
    </source>
</evidence>
<evidence type="ECO:0000256" key="1">
    <source>
        <dbReference type="ARBA" id="ARBA00020658"/>
    </source>
</evidence>
<gene>
    <name evidence="4" type="ORF">BJX66DRAFT_349092</name>
</gene>
<keyword evidence="5" id="KW-1185">Reference proteome</keyword>
<name>A0ABR4GDH1_9EURO</name>
<dbReference type="InterPro" id="IPR000587">
    <property type="entry name" value="Creatinase_N"/>
</dbReference>
<dbReference type="Proteomes" id="UP001610563">
    <property type="component" value="Unassembled WGS sequence"/>
</dbReference>
<dbReference type="InterPro" id="IPR050659">
    <property type="entry name" value="Peptidase_M24B"/>
</dbReference>
<protein>
    <recommendedName>
        <fullName evidence="1">Probable Xaa-Pro aminopeptidase P</fullName>
    </recommendedName>
</protein>
<dbReference type="CDD" id="cd01066">
    <property type="entry name" value="APP_MetAP"/>
    <property type="match status" value="1"/>
</dbReference>
<dbReference type="SUPFAM" id="SSF55920">
    <property type="entry name" value="Creatinase/aminopeptidase"/>
    <property type="match status" value="1"/>
</dbReference>
<comment type="caution">
    <text evidence="4">The sequence shown here is derived from an EMBL/GenBank/DDBJ whole genome shotgun (WGS) entry which is preliminary data.</text>
</comment>
<dbReference type="Pfam" id="PF00557">
    <property type="entry name" value="Peptidase_M24"/>
    <property type="match status" value="1"/>
</dbReference>
<sequence>MTTLDWHAKRSDLSGLALLDRAPESAGIDLKAVRLYRLARVREQMVKYNIDALILSDPINIRYATGTRNMQVFSMRNAPSRYLLLTATRSILFEFTGCLHLAEGYETIDEVRPATTASFVAAGPAIEEREISWANEMSELITSLVGREPATIVVGLERLNANVAIALRDHGFTIVDAQRPVELARAIKSPEEIKCIIASLRATEIAVHKLRTAIRPGITENELWSVLHASVIAQNGDYCETRLLSAGPRTNPWFQECASYVICENELIGLDTDVVGCHGYYSDFSRTFHSGPDPPSEEQCKLYRVAYEQVTHNMGILRPGLTFREYAEQAWEIPEKYYANRYYLSAHGCGMTGEYPYLYHRGDFPDAGYDGVIEAGMVICVESYIGEEGGAQGVKLEQQVLITETGIEVLSEFPFEDSLLKE</sequence>
<accession>A0ABR4GDH1</accession>
<dbReference type="Gene3D" id="3.40.350.10">
    <property type="entry name" value="Creatinase/prolidase N-terminal domain"/>
    <property type="match status" value="1"/>
</dbReference>
<dbReference type="Gene3D" id="3.90.230.10">
    <property type="entry name" value="Creatinase/methionine aminopeptidase superfamily"/>
    <property type="match status" value="1"/>
</dbReference>
<evidence type="ECO:0000313" key="4">
    <source>
        <dbReference type="EMBL" id="KAL2797083.1"/>
    </source>
</evidence>
<dbReference type="InterPro" id="IPR000994">
    <property type="entry name" value="Pept_M24"/>
</dbReference>
<dbReference type="InterPro" id="IPR036005">
    <property type="entry name" value="Creatinase/aminopeptidase-like"/>
</dbReference>